<dbReference type="Proteomes" id="UP000005413">
    <property type="component" value="Unassembled WGS sequence"/>
</dbReference>
<dbReference type="RefSeq" id="WP_002464213.1">
    <property type="nucleotide sequence ID" value="NZ_AEUN01000433.1"/>
</dbReference>
<keyword evidence="3" id="KW-1185">Reference proteome</keyword>
<evidence type="ECO:0000313" key="2">
    <source>
        <dbReference type="EMBL" id="EHJ07770.1"/>
    </source>
</evidence>
<organism evidence="2 3">
    <name type="scientific">Staphylococcus simiae CCM 7213 = CCUG 51256</name>
    <dbReference type="NCBI Taxonomy" id="911238"/>
    <lineage>
        <taxon>Bacteria</taxon>
        <taxon>Bacillati</taxon>
        <taxon>Bacillota</taxon>
        <taxon>Bacilli</taxon>
        <taxon>Bacillales</taxon>
        <taxon>Staphylococcaceae</taxon>
        <taxon>Staphylococcus</taxon>
    </lineage>
</organism>
<protein>
    <recommendedName>
        <fullName evidence="4">DUF3267 domain-containing protein</fullName>
    </recommendedName>
</protein>
<evidence type="ECO:0008006" key="4">
    <source>
        <dbReference type="Google" id="ProtNLM"/>
    </source>
</evidence>
<dbReference type="OrthoDB" id="2360495at2"/>
<keyword evidence="1" id="KW-0812">Transmembrane</keyword>
<reference evidence="2 3" key="1">
    <citation type="journal article" date="2012" name="BMC Genomics">
        <title>Comparative genomic analysis of the genus Staphylococcus including Staphylococcus aureus and its newly described sister species Staphylococcus simiae.</title>
        <authorList>
            <person name="Suzuki H."/>
            <person name="Lefebure T."/>
            <person name="Pavinski Bitar P."/>
            <person name="Stanhope M.J."/>
        </authorList>
    </citation>
    <scope>NUCLEOTIDE SEQUENCE [LARGE SCALE GENOMIC DNA]</scope>
    <source>
        <strain evidence="2 3">CCM 7213</strain>
    </source>
</reference>
<dbReference type="InterPro" id="IPR021683">
    <property type="entry name" value="DUF3267"/>
</dbReference>
<evidence type="ECO:0000256" key="1">
    <source>
        <dbReference type="SAM" id="Phobius"/>
    </source>
</evidence>
<feature type="transmembrane region" description="Helical" evidence="1">
    <location>
        <begin position="135"/>
        <end position="154"/>
    </location>
</feature>
<dbReference type="EMBL" id="AEUN01000433">
    <property type="protein sequence ID" value="EHJ07770.1"/>
    <property type="molecule type" value="Genomic_DNA"/>
</dbReference>
<name>G5JJ59_9STAP</name>
<feature type="transmembrane region" description="Helical" evidence="1">
    <location>
        <begin position="20"/>
        <end position="38"/>
    </location>
</feature>
<dbReference type="AlphaFoldDB" id="G5JJ59"/>
<evidence type="ECO:0000313" key="3">
    <source>
        <dbReference type="Proteomes" id="UP000005413"/>
    </source>
</evidence>
<keyword evidence="1" id="KW-0472">Membrane</keyword>
<dbReference type="Pfam" id="PF11667">
    <property type="entry name" value="DUF3267"/>
    <property type="match status" value="1"/>
</dbReference>
<dbReference type="PATRIC" id="fig|911238.3.peg.1299"/>
<sequence length="185" mass="22333">MFLCKRQLDIHARFGLPRIAFMSVVSTIIMFLVSYEIMYFFSSTRLSDRYFLVFLFCVVLMYPLHKSVHLLFFLPYYHSFKVHKLTNRRWLLFYNTYVNTPVHKIYFCINLILPLVLLTTLFVVLTIHYPQYGHYFMFLLSLNFGFSILDLLYLKIILFSNYGQYIEEHSTGIHILKKTNNRKYL</sequence>
<proteinExistence type="predicted"/>
<accession>G5JJ59</accession>
<comment type="caution">
    <text evidence="2">The sequence shown here is derived from an EMBL/GenBank/DDBJ whole genome shotgun (WGS) entry which is preliminary data.</text>
</comment>
<gene>
    <name evidence="2" type="ORF">SS7213T_07538</name>
</gene>
<feature type="transmembrane region" description="Helical" evidence="1">
    <location>
        <begin position="105"/>
        <end position="129"/>
    </location>
</feature>
<keyword evidence="1" id="KW-1133">Transmembrane helix</keyword>
<feature type="transmembrane region" description="Helical" evidence="1">
    <location>
        <begin position="50"/>
        <end position="74"/>
    </location>
</feature>